<name>A2DA42_TRIV3</name>
<dbReference type="VEuPathDB" id="TrichDB:TVAGG3_0038060"/>
<reference evidence="3" key="1">
    <citation type="submission" date="2006-10" db="EMBL/GenBank/DDBJ databases">
        <authorList>
            <person name="Amadeo P."/>
            <person name="Zhao Q."/>
            <person name="Wortman J."/>
            <person name="Fraser-Liggett C."/>
            <person name="Carlton J."/>
        </authorList>
    </citation>
    <scope>NUCLEOTIDE SEQUENCE</scope>
    <source>
        <strain evidence="3">G3</strain>
    </source>
</reference>
<keyword evidence="2" id="KW-0040">ANK repeat</keyword>
<dbReference type="SMR" id="A2DA42"/>
<protein>
    <submittedName>
        <fullName evidence="3">Uncharacterized protein</fullName>
    </submittedName>
</protein>
<dbReference type="AlphaFoldDB" id="A2DA42"/>
<keyword evidence="1" id="KW-0677">Repeat</keyword>
<dbReference type="PANTHER" id="PTHR24188:SF29">
    <property type="entry name" value="GH09064P"/>
    <property type="match status" value="1"/>
</dbReference>
<evidence type="ECO:0000256" key="1">
    <source>
        <dbReference type="ARBA" id="ARBA00022737"/>
    </source>
</evidence>
<accession>A2DA42</accession>
<evidence type="ECO:0000313" key="3">
    <source>
        <dbReference type="EMBL" id="EAY22690.1"/>
    </source>
</evidence>
<dbReference type="VEuPathDB" id="TrichDB:TVAG_476190"/>
<sequence length="121" mass="13857">MSQSITPNYEYIAAHISDYIQNENLFNVFEMEDLRTIMKLSKLTATQFKTLLKQSSSTINARELYICTRKANVSVQNAEEAVSIMKSVKKYMKFNIFDGVIDVLNQKGQETQHSAITIQKP</sequence>
<dbReference type="EMBL" id="DS113182">
    <property type="protein sequence ID" value="EAY22690.1"/>
    <property type="molecule type" value="Genomic_DNA"/>
</dbReference>
<gene>
    <name evidence="3" type="ORF">TVAG_476190</name>
</gene>
<dbReference type="Proteomes" id="UP000001542">
    <property type="component" value="Unassembled WGS sequence"/>
</dbReference>
<dbReference type="InParanoid" id="A2DA42"/>
<evidence type="ECO:0000256" key="2">
    <source>
        <dbReference type="ARBA" id="ARBA00023043"/>
    </source>
</evidence>
<reference evidence="3" key="2">
    <citation type="journal article" date="2007" name="Science">
        <title>Draft genome sequence of the sexually transmitted pathogen Trichomonas vaginalis.</title>
        <authorList>
            <person name="Carlton J.M."/>
            <person name="Hirt R.P."/>
            <person name="Silva J.C."/>
            <person name="Delcher A.L."/>
            <person name="Schatz M."/>
            <person name="Zhao Q."/>
            <person name="Wortman J.R."/>
            <person name="Bidwell S.L."/>
            <person name="Alsmark U.C.M."/>
            <person name="Besteiro S."/>
            <person name="Sicheritz-Ponten T."/>
            <person name="Noel C.J."/>
            <person name="Dacks J.B."/>
            <person name="Foster P.G."/>
            <person name="Simillion C."/>
            <person name="Van de Peer Y."/>
            <person name="Miranda-Saavedra D."/>
            <person name="Barton G.J."/>
            <person name="Westrop G.D."/>
            <person name="Mueller S."/>
            <person name="Dessi D."/>
            <person name="Fiori P.L."/>
            <person name="Ren Q."/>
            <person name="Paulsen I."/>
            <person name="Zhang H."/>
            <person name="Bastida-Corcuera F.D."/>
            <person name="Simoes-Barbosa A."/>
            <person name="Brown M.T."/>
            <person name="Hayes R.D."/>
            <person name="Mukherjee M."/>
            <person name="Okumura C.Y."/>
            <person name="Schneider R."/>
            <person name="Smith A.J."/>
            <person name="Vanacova S."/>
            <person name="Villalvazo M."/>
            <person name="Haas B.J."/>
            <person name="Pertea M."/>
            <person name="Feldblyum T.V."/>
            <person name="Utterback T.R."/>
            <person name="Shu C.L."/>
            <person name="Osoegawa K."/>
            <person name="de Jong P.J."/>
            <person name="Hrdy I."/>
            <person name="Horvathova L."/>
            <person name="Zubacova Z."/>
            <person name="Dolezal P."/>
            <person name="Malik S.B."/>
            <person name="Logsdon J.M. Jr."/>
            <person name="Henze K."/>
            <person name="Gupta A."/>
            <person name="Wang C.C."/>
            <person name="Dunne R.L."/>
            <person name="Upcroft J.A."/>
            <person name="Upcroft P."/>
            <person name="White O."/>
            <person name="Salzberg S.L."/>
            <person name="Tang P."/>
            <person name="Chiu C.-H."/>
            <person name="Lee Y.-S."/>
            <person name="Embley T.M."/>
            <person name="Coombs G.H."/>
            <person name="Mottram J.C."/>
            <person name="Tachezy J."/>
            <person name="Fraser-Liggett C.M."/>
            <person name="Johnson P.J."/>
        </authorList>
    </citation>
    <scope>NUCLEOTIDE SEQUENCE [LARGE SCALE GENOMIC DNA]</scope>
    <source>
        <strain evidence="3">G3</strain>
    </source>
</reference>
<organism evidence="3 4">
    <name type="scientific">Trichomonas vaginalis (strain ATCC PRA-98 / G3)</name>
    <dbReference type="NCBI Taxonomy" id="412133"/>
    <lineage>
        <taxon>Eukaryota</taxon>
        <taxon>Metamonada</taxon>
        <taxon>Parabasalia</taxon>
        <taxon>Trichomonadida</taxon>
        <taxon>Trichomonadidae</taxon>
        <taxon>Trichomonas</taxon>
    </lineage>
</organism>
<evidence type="ECO:0000313" key="4">
    <source>
        <dbReference type="Proteomes" id="UP000001542"/>
    </source>
</evidence>
<keyword evidence="4" id="KW-1185">Reference proteome</keyword>
<proteinExistence type="predicted"/>
<dbReference type="PANTHER" id="PTHR24188">
    <property type="entry name" value="ANKYRIN REPEAT PROTEIN"/>
    <property type="match status" value="1"/>
</dbReference>